<keyword evidence="2" id="KW-0378">Hydrolase</keyword>
<evidence type="ECO:0000259" key="1">
    <source>
        <dbReference type="Pfam" id="PF01738"/>
    </source>
</evidence>
<dbReference type="OMA" id="YSGTTHG"/>
<dbReference type="InterPro" id="IPR002925">
    <property type="entry name" value="Dienelactn_hydro"/>
</dbReference>
<protein>
    <submittedName>
        <fullName evidence="2">Dienelactone hydrolase</fullName>
    </submittedName>
</protein>
<dbReference type="PANTHER" id="PTHR17630:SF44">
    <property type="entry name" value="PROTEIN AIM2"/>
    <property type="match status" value="1"/>
</dbReference>
<feature type="domain" description="Dienelactone hydrolase" evidence="1">
    <location>
        <begin position="36"/>
        <end position="238"/>
    </location>
</feature>
<name>A3LVQ9_PICST</name>
<sequence length="239" mass="26112">MSLSDCCFKGVYHEGEAKGSYAKVGGLDSYVTGTEYGNDSIIVILTDIFGYKFINNLLIADQLAQLAKIQVVVPDLFFGDAVVDFGAMDRNKWFTAHGPHVTTPLVTEFLSKLKAERSPSKLFGVGHCFGAKFAIDELAEGGSFTAVAVAHPSLLTPETIEKVSKPLLIATGENDASFNAELRDATVKILSEKKDLHWQLDIYGGADHGYAVRGDLTNPRIKYAKEKTLLDQAYFFAHL</sequence>
<dbReference type="OrthoDB" id="17560at2759"/>
<accession>A3LVQ9</accession>
<dbReference type="AlphaFoldDB" id="A3LVQ9"/>
<dbReference type="Proteomes" id="UP000002258">
    <property type="component" value="Chromosome 5"/>
</dbReference>
<dbReference type="EMBL" id="CP000499">
    <property type="protein sequence ID" value="ABN66824.1"/>
    <property type="molecule type" value="Genomic_DNA"/>
</dbReference>
<dbReference type="PANTHER" id="PTHR17630">
    <property type="entry name" value="DIENELACTONE HYDROLASE"/>
    <property type="match status" value="1"/>
</dbReference>
<dbReference type="STRING" id="322104.A3LVQ9"/>
<dbReference type="eggNOG" id="KOG3043">
    <property type="taxonomic scope" value="Eukaryota"/>
</dbReference>
<dbReference type="Gene3D" id="3.40.50.1820">
    <property type="entry name" value="alpha/beta hydrolase"/>
    <property type="match status" value="1"/>
</dbReference>
<proteinExistence type="predicted"/>
<gene>
    <name evidence="2" type="ORF">PICST_32212</name>
</gene>
<dbReference type="SUPFAM" id="SSF53474">
    <property type="entry name" value="alpha/beta-Hydrolases"/>
    <property type="match status" value="1"/>
</dbReference>
<evidence type="ECO:0000313" key="3">
    <source>
        <dbReference type="Proteomes" id="UP000002258"/>
    </source>
</evidence>
<dbReference type="HOGENOM" id="CLU_054590_2_1_1"/>
<dbReference type="InterPro" id="IPR029058">
    <property type="entry name" value="AB_hydrolase_fold"/>
</dbReference>
<dbReference type="GO" id="GO:0016787">
    <property type="term" value="F:hydrolase activity"/>
    <property type="evidence" value="ECO:0007669"/>
    <property type="project" value="UniProtKB-KW"/>
</dbReference>
<dbReference type="InParanoid" id="A3LVQ9"/>
<dbReference type="Pfam" id="PF01738">
    <property type="entry name" value="DLH"/>
    <property type="match status" value="1"/>
</dbReference>
<dbReference type="RefSeq" id="XP_001384853.1">
    <property type="nucleotide sequence ID" value="XM_001384816.1"/>
</dbReference>
<reference evidence="2 3" key="1">
    <citation type="journal article" date="2007" name="Nat. Biotechnol.">
        <title>Genome sequence of the lignocellulose-bioconverting and xylose-fermenting yeast Pichia stipitis.</title>
        <authorList>
            <person name="Jeffries T.W."/>
            <person name="Grigoriev I.V."/>
            <person name="Grimwood J."/>
            <person name="Laplaza J.M."/>
            <person name="Aerts A."/>
            <person name="Salamov A."/>
            <person name="Schmutz J."/>
            <person name="Lindquist E."/>
            <person name="Dehal P."/>
            <person name="Shapiro H."/>
            <person name="Jin Y.S."/>
            <person name="Passoth V."/>
            <person name="Richardson P.M."/>
        </authorList>
    </citation>
    <scope>NUCLEOTIDE SEQUENCE [LARGE SCALE GENOMIC DNA]</scope>
    <source>
        <strain evidence="3">ATCC 58785 / CBS 6054 / NBRC 10063 / NRRL Y-11545</strain>
    </source>
</reference>
<organism evidence="2 3">
    <name type="scientific">Scheffersomyces stipitis (strain ATCC 58785 / CBS 6054 / NBRC 10063 / NRRL Y-11545)</name>
    <name type="common">Yeast</name>
    <name type="synonym">Pichia stipitis</name>
    <dbReference type="NCBI Taxonomy" id="322104"/>
    <lineage>
        <taxon>Eukaryota</taxon>
        <taxon>Fungi</taxon>
        <taxon>Dikarya</taxon>
        <taxon>Ascomycota</taxon>
        <taxon>Saccharomycotina</taxon>
        <taxon>Pichiomycetes</taxon>
        <taxon>Debaryomycetaceae</taxon>
        <taxon>Scheffersomyces</taxon>
    </lineage>
</organism>
<dbReference type="KEGG" id="pic:PICST_32212"/>
<dbReference type="GeneID" id="4839591"/>
<keyword evidence="3" id="KW-1185">Reference proteome</keyword>
<evidence type="ECO:0000313" key="2">
    <source>
        <dbReference type="EMBL" id="ABN66824.1"/>
    </source>
</evidence>